<dbReference type="InterPro" id="IPR016163">
    <property type="entry name" value="Ald_DH_C"/>
</dbReference>
<proteinExistence type="inferred from homology"/>
<dbReference type="Gene3D" id="3.40.309.10">
    <property type="entry name" value="Aldehyde Dehydrogenase, Chain A, domain 2"/>
    <property type="match status" value="1"/>
</dbReference>
<evidence type="ECO:0000256" key="3">
    <source>
        <dbReference type="ARBA" id="ARBA00024226"/>
    </source>
</evidence>
<dbReference type="SUPFAM" id="SSF53720">
    <property type="entry name" value="ALDH-like"/>
    <property type="match status" value="1"/>
</dbReference>
<protein>
    <recommendedName>
        <fullName evidence="3">aldehyde dehydrogenase (NAD(+))</fullName>
        <ecNumber evidence="3">1.2.1.3</ecNumber>
    </recommendedName>
</protein>
<evidence type="ECO:0000256" key="1">
    <source>
        <dbReference type="ARBA" id="ARBA00009986"/>
    </source>
</evidence>
<dbReference type="Proteomes" id="UP000275385">
    <property type="component" value="Unassembled WGS sequence"/>
</dbReference>
<dbReference type="AlphaFoldDB" id="A0A420XWI2"/>
<dbReference type="EMBL" id="QVQW01000125">
    <property type="protein sequence ID" value="RKU40034.1"/>
    <property type="molecule type" value="Genomic_DNA"/>
</dbReference>
<dbReference type="InterPro" id="IPR016162">
    <property type="entry name" value="Ald_DH_N"/>
</dbReference>
<gene>
    <name evidence="6" type="ORF">DL546_001844</name>
</gene>
<evidence type="ECO:0000259" key="5">
    <source>
        <dbReference type="Pfam" id="PF00171"/>
    </source>
</evidence>
<evidence type="ECO:0000256" key="2">
    <source>
        <dbReference type="ARBA" id="ARBA00023002"/>
    </source>
</evidence>
<reference evidence="6 7" key="1">
    <citation type="submission" date="2018-08" db="EMBL/GenBank/DDBJ databases">
        <title>Draft genome of the lignicolous fungus Coniochaeta pulveracea.</title>
        <authorList>
            <person name="Borstlap C.J."/>
            <person name="De Witt R.N."/>
            <person name="Botha A."/>
            <person name="Volschenk H."/>
        </authorList>
    </citation>
    <scope>NUCLEOTIDE SEQUENCE [LARGE SCALE GENOMIC DNA]</scope>
    <source>
        <strain evidence="6 7">CAB683</strain>
    </source>
</reference>
<evidence type="ECO:0000256" key="4">
    <source>
        <dbReference type="ARBA" id="ARBA00049194"/>
    </source>
</evidence>
<dbReference type="InterPro" id="IPR015590">
    <property type="entry name" value="Aldehyde_DH_dom"/>
</dbReference>
<dbReference type="CDD" id="cd07106">
    <property type="entry name" value="ALDH_AldA-AAD23400"/>
    <property type="match status" value="1"/>
</dbReference>
<dbReference type="InterPro" id="IPR016161">
    <property type="entry name" value="Ald_DH/histidinol_DH"/>
</dbReference>
<dbReference type="GO" id="GO:0004029">
    <property type="term" value="F:aldehyde dehydrogenase (NAD+) activity"/>
    <property type="evidence" value="ECO:0007669"/>
    <property type="project" value="UniProtKB-EC"/>
</dbReference>
<comment type="similarity">
    <text evidence="1">Belongs to the aldehyde dehydrogenase family.</text>
</comment>
<keyword evidence="7" id="KW-1185">Reference proteome</keyword>
<accession>A0A420XWI2</accession>
<dbReference type="EC" id="1.2.1.3" evidence="3"/>
<sequence length="474" mass="51595">MGSSPEPQFFNIINDELRGASDHHQVTDPRTEEPLWPCPVATTQDFEDAVTAARNAFPAWSKSTVAERQAVLVKLAEGLKENRQELEEIVMKETGKTALMAQIEIDACINQCMYYTRVSLADEVQFEDDKQKIIATHIPLGVVAAICPWNFPLILSSIKVFSSIVTGNCVIVKPSPFTPYCVLKWVELARGILPPGVFQALNGGADLGAAMTSHPGIDKISFTGTIATGKKVMAACAKTLKKVTLELAGNDAAVVTADIDIPTVAAKVATGGFFNAGQMCVATKRVYVHGSIYDEFLDALVKEVEKGYTIQEDATTPGVFGPLDNKMQYDVVKGMLEDCRQHGYKIRTGGKVREKGFWLEPTVVEKPSEDAPLVKEEQFGPILPVMSWSDEDDVIKRANLANAGLGASVYCRDLANAERIARRLEAGSVFINQSERPNPVAYFSGFKDSGFGGEMGKQGLLSYCYTQSLHIAKA</sequence>
<dbReference type="Gene3D" id="3.40.605.10">
    <property type="entry name" value="Aldehyde Dehydrogenase, Chain A, domain 1"/>
    <property type="match status" value="1"/>
</dbReference>
<organism evidence="6 7">
    <name type="scientific">Coniochaeta pulveracea</name>
    <dbReference type="NCBI Taxonomy" id="177199"/>
    <lineage>
        <taxon>Eukaryota</taxon>
        <taxon>Fungi</taxon>
        <taxon>Dikarya</taxon>
        <taxon>Ascomycota</taxon>
        <taxon>Pezizomycotina</taxon>
        <taxon>Sordariomycetes</taxon>
        <taxon>Sordariomycetidae</taxon>
        <taxon>Coniochaetales</taxon>
        <taxon>Coniochaetaceae</taxon>
        <taxon>Coniochaeta</taxon>
    </lineage>
</organism>
<dbReference type="Pfam" id="PF00171">
    <property type="entry name" value="Aldedh"/>
    <property type="match status" value="1"/>
</dbReference>
<comment type="caution">
    <text evidence="6">The sequence shown here is derived from an EMBL/GenBank/DDBJ whole genome shotgun (WGS) entry which is preliminary data.</text>
</comment>
<dbReference type="InterPro" id="IPR044086">
    <property type="entry name" value="LUC3-like"/>
</dbReference>
<name>A0A420XWI2_9PEZI</name>
<dbReference type="OrthoDB" id="310895at2759"/>
<dbReference type="PANTHER" id="PTHR11699">
    <property type="entry name" value="ALDEHYDE DEHYDROGENASE-RELATED"/>
    <property type="match status" value="1"/>
</dbReference>
<dbReference type="PROSITE" id="PS00070">
    <property type="entry name" value="ALDEHYDE_DEHYDR_CYS"/>
    <property type="match status" value="1"/>
</dbReference>
<dbReference type="STRING" id="177199.A0A420XWI2"/>
<evidence type="ECO:0000313" key="7">
    <source>
        <dbReference type="Proteomes" id="UP000275385"/>
    </source>
</evidence>
<keyword evidence="2" id="KW-0560">Oxidoreductase</keyword>
<comment type="catalytic activity">
    <reaction evidence="4">
        <text>an aldehyde + NAD(+) + H2O = a carboxylate + NADH + 2 H(+)</text>
        <dbReference type="Rhea" id="RHEA:16185"/>
        <dbReference type="ChEBI" id="CHEBI:15377"/>
        <dbReference type="ChEBI" id="CHEBI:15378"/>
        <dbReference type="ChEBI" id="CHEBI:17478"/>
        <dbReference type="ChEBI" id="CHEBI:29067"/>
        <dbReference type="ChEBI" id="CHEBI:57540"/>
        <dbReference type="ChEBI" id="CHEBI:57945"/>
        <dbReference type="EC" id="1.2.1.3"/>
    </reaction>
</comment>
<dbReference type="InterPro" id="IPR016160">
    <property type="entry name" value="Ald_DH_CS_CYS"/>
</dbReference>
<feature type="domain" description="Aldehyde dehydrogenase" evidence="5">
    <location>
        <begin position="21"/>
        <end position="468"/>
    </location>
</feature>
<evidence type="ECO:0000313" key="6">
    <source>
        <dbReference type="EMBL" id="RKU40034.1"/>
    </source>
</evidence>
<dbReference type="FunFam" id="3.40.605.10:FF:000007">
    <property type="entry name" value="NAD/NADP-dependent betaine aldehyde dehydrogenase"/>
    <property type="match status" value="1"/>
</dbReference>